<dbReference type="PROSITE" id="PS00198">
    <property type="entry name" value="4FE4S_FER_1"/>
    <property type="match status" value="1"/>
</dbReference>
<reference evidence="8 9" key="1">
    <citation type="journal article" date="2015" name="Int. J. Syst. Evol. Microbiol.">
        <title>Mariniphaga sediminis sp. nov., isolated from coastal sediment.</title>
        <authorList>
            <person name="Wang F.Q."/>
            <person name="Shen Q.Y."/>
            <person name="Chen G.J."/>
            <person name="Du Z.J."/>
        </authorList>
    </citation>
    <scope>NUCLEOTIDE SEQUENCE [LARGE SCALE GENOMIC DNA]</scope>
    <source>
        <strain evidence="8 9">SY21</strain>
    </source>
</reference>
<dbReference type="InterPro" id="IPR036197">
    <property type="entry name" value="NarG-like_sf"/>
</dbReference>
<dbReference type="OrthoDB" id="9769677at2"/>
<dbReference type="SUPFAM" id="SSF103501">
    <property type="entry name" value="Respiratory nitrate reductase 1 gamma chain"/>
    <property type="match status" value="1"/>
</dbReference>
<evidence type="ECO:0000256" key="6">
    <source>
        <dbReference type="SAM" id="Phobius"/>
    </source>
</evidence>
<dbReference type="Pfam" id="PF13187">
    <property type="entry name" value="Fer4_9"/>
    <property type="match status" value="1"/>
</dbReference>
<sequence>MIKQILFAVALAVTLVVFAWTISRLAALFKLTKPAFPVTDFGKRIALTLKVAFGQTKILRRPVVGMMHALVWWGFLVILVGSIEMVIDGLAGTERVLGFLGIVYDVIFGSGDIFALIIGVLIMAFLFRRIFMHIKRFNGVEMKHHSHVDANIALSLIFFLMVTLLGMNTFYILDAKMAGHELVGIYPVSQVFAGWFGGISPQSAHLLHEINWWGHILGIFFFANYLPYSKHFHVFMSVPNVFLSNLAPIGKMKTMESITKEVKLMMDPEAAFAEPAEGEEEAVERFGVLDIEDITWKNYLDSLACTQCGRCTSVCPANLTGKLLSPRKVVMNVRERMGEKGPQMVKNGKEWSDGKALLGDYITAEELWACTTCNACAQECPININQPAIILDLRRYIVMEQSAAPGELNQIFSNIENNGAPWQFSQEDRMQWADELYMNQPVN</sequence>
<dbReference type="GO" id="GO:0016491">
    <property type="term" value="F:oxidoreductase activity"/>
    <property type="evidence" value="ECO:0007669"/>
    <property type="project" value="UniProtKB-KW"/>
</dbReference>
<feature type="transmembrane region" description="Helical" evidence="6">
    <location>
        <begin position="65"/>
        <end position="87"/>
    </location>
</feature>
<evidence type="ECO:0000259" key="7">
    <source>
        <dbReference type="PROSITE" id="PS51379"/>
    </source>
</evidence>
<dbReference type="EMBL" id="QWET01000029">
    <property type="protein sequence ID" value="RIH62976.1"/>
    <property type="molecule type" value="Genomic_DNA"/>
</dbReference>
<dbReference type="InterPro" id="IPR051460">
    <property type="entry name" value="HdrC_iron-sulfur_subunit"/>
</dbReference>
<feature type="transmembrane region" description="Helical" evidence="6">
    <location>
        <begin position="107"/>
        <end position="127"/>
    </location>
</feature>
<keyword evidence="1" id="KW-0004">4Fe-4S</keyword>
<evidence type="ECO:0000313" key="9">
    <source>
        <dbReference type="Proteomes" id="UP000266441"/>
    </source>
</evidence>
<comment type="caution">
    <text evidence="8">The sequence shown here is derived from an EMBL/GenBank/DDBJ whole genome shotgun (WGS) entry which is preliminary data.</text>
</comment>
<evidence type="ECO:0000256" key="4">
    <source>
        <dbReference type="ARBA" id="ARBA00023004"/>
    </source>
</evidence>
<dbReference type="PROSITE" id="PS51379">
    <property type="entry name" value="4FE4S_FER_2"/>
    <property type="match status" value="1"/>
</dbReference>
<dbReference type="RefSeq" id="WP_119352085.1">
    <property type="nucleotide sequence ID" value="NZ_JBFHKJ010000006.1"/>
</dbReference>
<dbReference type="Gene3D" id="1.10.1060.10">
    <property type="entry name" value="Alpha-helical ferredoxin"/>
    <property type="match status" value="1"/>
</dbReference>
<dbReference type="PANTHER" id="PTHR43255">
    <property type="entry name" value="IRON-SULFUR-BINDING OXIDOREDUCTASE FADF-RELATED-RELATED"/>
    <property type="match status" value="1"/>
</dbReference>
<evidence type="ECO:0000256" key="2">
    <source>
        <dbReference type="ARBA" id="ARBA00022723"/>
    </source>
</evidence>
<name>A0A399CUK5_9BACT</name>
<keyword evidence="6" id="KW-1133">Transmembrane helix</keyword>
<dbReference type="GO" id="GO:0046872">
    <property type="term" value="F:metal ion binding"/>
    <property type="evidence" value="ECO:0007669"/>
    <property type="project" value="UniProtKB-KW"/>
</dbReference>
<dbReference type="InterPro" id="IPR009051">
    <property type="entry name" value="Helical_ferredxn"/>
</dbReference>
<keyword evidence="6" id="KW-0472">Membrane</keyword>
<dbReference type="InterPro" id="IPR017900">
    <property type="entry name" value="4Fe4S_Fe_S_CS"/>
</dbReference>
<evidence type="ECO:0000256" key="3">
    <source>
        <dbReference type="ARBA" id="ARBA00023002"/>
    </source>
</evidence>
<gene>
    <name evidence="8" type="ORF">D1164_22095</name>
</gene>
<dbReference type="GO" id="GO:0051539">
    <property type="term" value="F:4 iron, 4 sulfur cluster binding"/>
    <property type="evidence" value="ECO:0007669"/>
    <property type="project" value="UniProtKB-KW"/>
</dbReference>
<evidence type="ECO:0000313" key="8">
    <source>
        <dbReference type="EMBL" id="RIH62976.1"/>
    </source>
</evidence>
<keyword evidence="9" id="KW-1185">Reference proteome</keyword>
<dbReference type="PANTHER" id="PTHR43255:SF1">
    <property type="entry name" value="IRON-SULFUR-BINDING OXIDOREDUCTASE FADF-RELATED"/>
    <property type="match status" value="1"/>
</dbReference>
<proteinExistence type="predicted"/>
<dbReference type="Gene3D" id="1.20.950.20">
    <property type="entry name" value="Transmembrane di-heme cytochromes, Chain C"/>
    <property type="match status" value="1"/>
</dbReference>
<feature type="domain" description="4Fe-4S ferredoxin-type" evidence="7">
    <location>
        <begin position="296"/>
        <end position="326"/>
    </location>
</feature>
<protein>
    <submittedName>
        <fullName evidence="8">(Fe-S)-binding protein</fullName>
    </submittedName>
</protein>
<keyword evidence="3" id="KW-0560">Oxidoreductase</keyword>
<dbReference type="Proteomes" id="UP000266441">
    <property type="component" value="Unassembled WGS sequence"/>
</dbReference>
<organism evidence="8 9">
    <name type="scientific">Mariniphaga sediminis</name>
    <dbReference type="NCBI Taxonomy" id="1628158"/>
    <lineage>
        <taxon>Bacteria</taxon>
        <taxon>Pseudomonadati</taxon>
        <taxon>Bacteroidota</taxon>
        <taxon>Bacteroidia</taxon>
        <taxon>Marinilabiliales</taxon>
        <taxon>Prolixibacteraceae</taxon>
        <taxon>Mariniphaga</taxon>
    </lineage>
</organism>
<dbReference type="InterPro" id="IPR017896">
    <property type="entry name" value="4Fe4S_Fe-S-bd"/>
</dbReference>
<feature type="transmembrane region" description="Helical" evidence="6">
    <location>
        <begin position="148"/>
        <end position="173"/>
    </location>
</feature>
<keyword evidence="6" id="KW-0812">Transmembrane</keyword>
<keyword evidence="5" id="KW-0411">Iron-sulfur</keyword>
<dbReference type="GO" id="GO:0005886">
    <property type="term" value="C:plasma membrane"/>
    <property type="evidence" value="ECO:0007669"/>
    <property type="project" value="TreeGrafter"/>
</dbReference>
<keyword evidence="4" id="KW-0408">Iron</keyword>
<feature type="transmembrane region" description="Helical" evidence="6">
    <location>
        <begin position="210"/>
        <end position="228"/>
    </location>
</feature>
<evidence type="ECO:0000256" key="1">
    <source>
        <dbReference type="ARBA" id="ARBA00022485"/>
    </source>
</evidence>
<accession>A0A399CUK5</accession>
<dbReference type="SUPFAM" id="SSF46548">
    <property type="entry name" value="alpha-helical ferredoxin"/>
    <property type="match status" value="1"/>
</dbReference>
<dbReference type="AlphaFoldDB" id="A0A399CUK5"/>
<keyword evidence="2" id="KW-0479">Metal-binding</keyword>
<evidence type="ECO:0000256" key="5">
    <source>
        <dbReference type="ARBA" id="ARBA00023014"/>
    </source>
</evidence>